<dbReference type="PROSITE" id="PS51257">
    <property type="entry name" value="PROKAR_LIPOPROTEIN"/>
    <property type="match status" value="1"/>
</dbReference>
<dbReference type="EMBL" id="LMWM01000030">
    <property type="protein sequence ID" value="KUM84790.1"/>
    <property type="molecule type" value="Genomic_DNA"/>
</dbReference>
<name>A0A101N1H0_9ACTN</name>
<sequence length="338" mass="34666">MPTAARTAPAVLAAALLLAACGSESTSSGGDGEGGPVRAEAPCPSDVARYGSPPSLEPSARPSGTRTTLPLSAAKDAAEDGVKITALYAWGPNSGCEGVENSADFEITNQQKEAATYTLTFGFLTASGGAVDNVEHTVEAVGPGRTVKGTVVAGERVGNAPEVTGVEVIKVRSVPETEASSASGPCPDSGMRLYADEGDAAMGLRAVGLHLVNCGTRPLRLHGYPKLTIQDEDHRPVDGVRILRGTDQISTGLGGDGSPRPVVLRPGEAAVAGLAWRNTTQAGEPVNAPYVRVWAEPAADPVTVVPELDLGTTGKLGVGPWRRDETYRDPAGTAAERP</sequence>
<dbReference type="Pfam" id="PF14016">
    <property type="entry name" value="DUF4232"/>
    <property type="match status" value="1"/>
</dbReference>
<comment type="caution">
    <text evidence="4">The sequence shown here is derived from an EMBL/GenBank/DDBJ whole genome shotgun (WGS) entry which is preliminary data.</text>
</comment>
<feature type="region of interest" description="Disordered" evidence="1">
    <location>
        <begin position="23"/>
        <end position="68"/>
    </location>
</feature>
<reference evidence="4 5" key="1">
    <citation type="submission" date="2015-10" db="EMBL/GenBank/DDBJ databases">
        <title>Draft genome sequence of Streptomyces pseudovenezuelae DSM 40212, type strain for the species Streptomyces pseudovenezuelae.</title>
        <authorList>
            <person name="Ruckert C."/>
            <person name="Winkler A."/>
            <person name="Kalinowski J."/>
            <person name="Kampfer P."/>
            <person name="Glaeser S."/>
        </authorList>
    </citation>
    <scope>NUCLEOTIDE SEQUENCE [LARGE SCALE GENOMIC DNA]</scope>
    <source>
        <strain evidence="4 5">DSM 40212</strain>
    </source>
</reference>
<dbReference type="InterPro" id="IPR025326">
    <property type="entry name" value="DUF4232"/>
</dbReference>
<evidence type="ECO:0000313" key="5">
    <source>
        <dbReference type="Proteomes" id="UP000053039"/>
    </source>
</evidence>
<evidence type="ECO:0000313" key="4">
    <source>
        <dbReference type="EMBL" id="KUM84790.1"/>
    </source>
</evidence>
<evidence type="ECO:0000256" key="1">
    <source>
        <dbReference type="SAM" id="MobiDB-lite"/>
    </source>
</evidence>
<protein>
    <recommendedName>
        <fullName evidence="3">DUF4232 domain-containing protein</fullName>
    </recommendedName>
</protein>
<gene>
    <name evidence="4" type="ORF">AQI94_30015</name>
</gene>
<evidence type="ECO:0000256" key="2">
    <source>
        <dbReference type="SAM" id="SignalP"/>
    </source>
</evidence>
<dbReference type="Proteomes" id="UP000053039">
    <property type="component" value="Unassembled WGS sequence"/>
</dbReference>
<accession>A0A101N1H0</accession>
<feature type="domain" description="DUF4232" evidence="3">
    <location>
        <begin position="186"/>
        <end position="322"/>
    </location>
</feature>
<dbReference type="OrthoDB" id="3827416at2"/>
<dbReference type="RefSeq" id="WP_031036866.1">
    <property type="nucleotide sequence ID" value="NZ_JBIBIH010000004.1"/>
</dbReference>
<proteinExistence type="predicted"/>
<evidence type="ECO:0000259" key="3">
    <source>
        <dbReference type="Pfam" id="PF14016"/>
    </source>
</evidence>
<dbReference type="AlphaFoldDB" id="A0A101N1H0"/>
<feature type="chain" id="PRO_5039538714" description="DUF4232 domain-containing protein" evidence="2">
    <location>
        <begin position="20"/>
        <end position="338"/>
    </location>
</feature>
<feature type="signal peptide" evidence="2">
    <location>
        <begin position="1"/>
        <end position="19"/>
    </location>
</feature>
<organism evidence="4 5">
    <name type="scientific">Streptomyces pseudovenezuelae</name>
    <dbReference type="NCBI Taxonomy" id="67350"/>
    <lineage>
        <taxon>Bacteria</taxon>
        <taxon>Bacillati</taxon>
        <taxon>Actinomycetota</taxon>
        <taxon>Actinomycetes</taxon>
        <taxon>Kitasatosporales</taxon>
        <taxon>Streptomycetaceae</taxon>
        <taxon>Streptomyces</taxon>
        <taxon>Streptomyces aurantiacus group</taxon>
    </lineage>
</organism>
<keyword evidence="2" id="KW-0732">Signal</keyword>